<dbReference type="PANTHER" id="PTHR12663:SF69">
    <property type="entry name" value="SISTER CHROMATID COHESION PROTEIN PDS5 HOMOLOG E"/>
    <property type="match status" value="1"/>
</dbReference>
<evidence type="ECO:0000256" key="3">
    <source>
        <dbReference type="ARBA" id="ARBA00023204"/>
    </source>
</evidence>
<organism evidence="6 7">
    <name type="scientific">Quercus suber</name>
    <name type="common">Cork oak</name>
    <dbReference type="NCBI Taxonomy" id="58331"/>
    <lineage>
        <taxon>Eukaryota</taxon>
        <taxon>Viridiplantae</taxon>
        <taxon>Streptophyta</taxon>
        <taxon>Embryophyta</taxon>
        <taxon>Tracheophyta</taxon>
        <taxon>Spermatophyta</taxon>
        <taxon>Magnoliopsida</taxon>
        <taxon>eudicotyledons</taxon>
        <taxon>Gunneridae</taxon>
        <taxon>Pentapetalae</taxon>
        <taxon>rosids</taxon>
        <taxon>fabids</taxon>
        <taxon>Fagales</taxon>
        <taxon>Fagaceae</taxon>
        <taxon>Quercus</taxon>
    </lineage>
</organism>
<dbReference type="Pfam" id="PF20168">
    <property type="entry name" value="PDS5"/>
    <property type="match status" value="1"/>
</dbReference>
<keyword evidence="7" id="KW-1185">Reference proteome</keyword>
<dbReference type="AlphaFoldDB" id="A0AAW0J4U4"/>
<evidence type="ECO:0000256" key="2">
    <source>
        <dbReference type="ARBA" id="ARBA00022763"/>
    </source>
</evidence>
<keyword evidence="5" id="KW-1133">Transmembrane helix</keyword>
<feature type="transmembrane region" description="Helical" evidence="5">
    <location>
        <begin position="66"/>
        <end position="86"/>
    </location>
</feature>
<accession>A0AAW0J4U4</accession>
<dbReference type="EMBL" id="PKMF04000690">
    <property type="protein sequence ID" value="KAK7821754.1"/>
    <property type="molecule type" value="Genomic_DNA"/>
</dbReference>
<protein>
    <submittedName>
        <fullName evidence="6">Uncharacterized protein</fullName>
    </submittedName>
</protein>
<keyword evidence="5" id="KW-0472">Membrane</keyword>
<dbReference type="GO" id="GO:0005634">
    <property type="term" value="C:nucleus"/>
    <property type="evidence" value="ECO:0007669"/>
    <property type="project" value="UniProtKB-SubCell"/>
</dbReference>
<dbReference type="GO" id="GO:0007064">
    <property type="term" value="P:mitotic sister chromatid cohesion"/>
    <property type="evidence" value="ECO:0007669"/>
    <property type="project" value="InterPro"/>
</dbReference>
<evidence type="ECO:0000256" key="4">
    <source>
        <dbReference type="ARBA" id="ARBA00023242"/>
    </source>
</evidence>
<dbReference type="GO" id="GO:0000785">
    <property type="term" value="C:chromatin"/>
    <property type="evidence" value="ECO:0007669"/>
    <property type="project" value="TreeGrafter"/>
</dbReference>
<dbReference type="InterPro" id="IPR039776">
    <property type="entry name" value="Pds5"/>
</dbReference>
<comment type="subcellular location">
    <subcellularLocation>
        <location evidence="1">Nucleus</location>
    </subcellularLocation>
</comment>
<keyword evidence="3" id="KW-0234">DNA repair</keyword>
<evidence type="ECO:0000313" key="7">
    <source>
        <dbReference type="Proteomes" id="UP000237347"/>
    </source>
</evidence>
<dbReference type="Proteomes" id="UP000237347">
    <property type="component" value="Unassembled WGS sequence"/>
</dbReference>
<proteinExistence type="predicted"/>
<sequence length="121" mass="13893">MRITTLDAPYDDEQMKEIFQLIVATFENLSICLMCTIEVSILDIVAKVQSCLVMLDLECDALIVEMFQIFFQIIRSIYSLVVFLAMETIMSLNKYKEISLILLSPLLASVRKEIQKVSTFL</sequence>
<dbReference type="PANTHER" id="PTHR12663">
    <property type="entry name" value="ANDROGEN INDUCED INHIBITOR OF PROLIFERATION AS3 / PDS5-RELATED"/>
    <property type="match status" value="1"/>
</dbReference>
<evidence type="ECO:0000256" key="1">
    <source>
        <dbReference type="ARBA" id="ARBA00004123"/>
    </source>
</evidence>
<feature type="transmembrane region" description="Helical" evidence="5">
    <location>
        <begin position="21"/>
        <end position="46"/>
    </location>
</feature>
<dbReference type="GO" id="GO:0006281">
    <property type="term" value="P:DNA repair"/>
    <property type="evidence" value="ECO:0007669"/>
    <property type="project" value="UniProtKB-KW"/>
</dbReference>
<gene>
    <name evidence="6" type="ORF">CFP56_037324</name>
</gene>
<evidence type="ECO:0000313" key="6">
    <source>
        <dbReference type="EMBL" id="KAK7821754.1"/>
    </source>
</evidence>
<evidence type="ECO:0000256" key="5">
    <source>
        <dbReference type="SAM" id="Phobius"/>
    </source>
</evidence>
<comment type="caution">
    <text evidence="6">The sequence shown here is derived from an EMBL/GenBank/DDBJ whole genome shotgun (WGS) entry which is preliminary data.</text>
</comment>
<keyword evidence="5" id="KW-0812">Transmembrane</keyword>
<reference evidence="6 7" key="1">
    <citation type="journal article" date="2018" name="Sci. Data">
        <title>The draft genome sequence of cork oak.</title>
        <authorList>
            <person name="Ramos A.M."/>
            <person name="Usie A."/>
            <person name="Barbosa P."/>
            <person name="Barros P.M."/>
            <person name="Capote T."/>
            <person name="Chaves I."/>
            <person name="Simoes F."/>
            <person name="Abreu I."/>
            <person name="Carrasquinho I."/>
            <person name="Faro C."/>
            <person name="Guimaraes J.B."/>
            <person name="Mendonca D."/>
            <person name="Nobrega F."/>
            <person name="Rodrigues L."/>
            <person name="Saibo N.J.M."/>
            <person name="Varela M.C."/>
            <person name="Egas C."/>
            <person name="Matos J."/>
            <person name="Miguel C.M."/>
            <person name="Oliveira M.M."/>
            <person name="Ricardo C.P."/>
            <person name="Goncalves S."/>
        </authorList>
    </citation>
    <scope>NUCLEOTIDE SEQUENCE [LARGE SCALE GENOMIC DNA]</scope>
    <source>
        <strain evidence="7">cv. HL8</strain>
    </source>
</reference>
<keyword evidence="4" id="KW-0539">Nucleus</keyword>
<name>A0AAW0J4U4_QUESU</name>
<keyword evidence="2" id="KW-0227">DNA damage</keyword>